<sequence>MSTPVKKESTKKKSTKSAKAETVKTETANAESVKEQTETVAKKAPAKKTTAKKAVVADEPEVAAEEPVKKTRGRKAKTAEEIPVEEEPVKKPPAARKPNAAAESKVEPEAESESQPDAELKSDGETGVEEPAPKRKYTRRKKTDDAEAKEDAPAETESVVESAVEKPPAKKPGRRSKKDIEAEAAASDDGADIETRVYNLIKNTPGGVYQNEIWKQLDIDSRKCSRILKKLLDSDQILREEAVAGGTKTFLLKTVAEERKRNYDVLMVKGTFSPCTGCMGECRPEYCPALTFWIMNIHNNPEELYAAMGYNSNAEPEHEEVEMPPEFLEEMEAGEYDFGDEGDGDSVFE</sequence>
<dbReference type="SUPFAM" id="SSF46785">
    <property type="entry name" value="Winged helix' DNA-binding domain"/>
    <property type="match status" value="1"/>
</dbReference>
<proteinExistence type="predicted"/>
<evidence type="ECO:0000313" key="3">
    <source>
        <dbReference type="Proteomes" id="UP001302662"/>
    </source>
</evidence>
<dbReference type="KEGG" id="mees:MmiEs2_04830"/>
<dbReference type="RefSeq" id="WP_316559839.1">
    <property type="nucleotide sequence ID" value="NZ_CP131062.1"/>
</dbReference>
<keyword evidence="3" id="KW-1185">Reference proteome</keyword>
<reference evidence="2 3" key="1">
    <citation type="submission" date="2023-07" db="EMBL/GenBank/DDBJ databases">
        <title>Closed genome sequence of Methanimicrococcus sp. Es2.</title>
        <authorList>
            <person name="Protasov E."/>
            <person name="Platt K."/>
            <person name="Reeh H."/>
            <person name="Poehlein A."/>
            <person name="Daniel R."/>
            <person name="Brune A."/>
        </authorList>
    </citation>
    <scope>NUCLEOTIDE SEQUENCE [LARGE SCALE GENOMIC DNA]</scope>
    <source>
        <strain evidence="2 3">Es2</strain>
    </source>
</reference>
<dbReference type="AlphaFoldDB" id="A0AA96V7R8"/>
<organism evidence="2 3">
    <name type="scientific">Methanimicrococcus stummii</name>
    <dbReference type="NCBI Taxonomy" id="3028294"/>
    <lineage>
        <taxon>Archaea</taxon>
        <taxon>Methanobacteriati</taxon>
        <taxon>Methanobacteriota</taxon>
        <taxon>Stenosarchaea group</taxon>
        <taxon>Methanomicrobia</taxon>
        <taxon>Methanosarcinales</taxon>
        <taxon>Methanosarcinaceae</taxon>
        <taxon>Methanimicrococcus</taxon>
    </lineage>
</organism>
<evidence type="ECO:0008006" key="4">
    <source>
        <dbReference type="Google" id="ProtNLM"/>
    </source>
</evidence>
<dbReference type="Proteomes" id="UP001302662">
    <property type="component" value="Chromosome"/>
</dbReference>
<feature type="region of interest" description="Disordered" evidence="1">
    <location>
        <begin position="1"/>
        <end position="188"/>
    </location>
</feature>
<dbReference type="EMBL" id="CP131062">
    <property type="protein sequence ID" value="WNY28299.1"/>
    <property type="molecule type" value="Genomic_DNA"/>
</dbReference>
<protein>
    <recommendedName>
        <fullName evidence="4">B-block binding subunit of TFIIIC domain-containing protein</fullName>
    </recommendedName>
</protein>
<dbReference type="InterPro" id="IPR036390">
    <property type="entry name" value="WH_DNA-bd_sf"/>
</dbReference>
<feature type="compositionally biased region" description="Basic and acidic residues" evidence="1">
    <location>
        <begin position="142"/>
        <end position="152"/>
    </location>
</feature>
<dbReference type="GeneID" id="85196930"/>
<evidence type="ECO:0000256" key="1">
    <source>
        <dbReference type="SAM" id="MobiDB-lite"/>
    </source>
</evidence>
<feature type="compositionally biased region" description="Basic and acidic residues" evidence="1">
    <location>
        <begin position="32"/>
        <end position="41"/>
    </location>
</feature>
<evidence type="ECO:0000313" key="2">
    <source>
        <dbReference type="EMBL" id="WNY28299.1"/>
    </source>
</evidence>
<gene>
    <name evidence="2" type="ORF">MmiEs2_04830</name>
</gene>
<accession>A0AA96V7R8</accession>
<name>A0AA96V7R8_9EURY</name>